<organism evidence="6 7">
    <name type="scientific">Sulfuriroseicoccus oceanibius</name>
    <dbReference type="NCBI Taxonomy" id="2707525"/>
    <lineage>
        <taxon>Bacteria</taxon>
        <taxon>Pseudomonadati</taxon>
        <taxon>Verrucomicrobiota</taxon>
        <taxon>Verrucomicrobiia</taxon>
        <taxon>Verrucomicrobiales</taxon>
        <taxon>Verrucomicrobiaceae</taxon>
        <taxon>Sulfuriroseicoccus</taxon>
    </lineage>
</organism>
<dbReference type="PANTHER" id="PTHR42866:SF2">
    <property type="entry name" value="3-DEOXY-MANNO-OCTULOSONATE CYTIDYLYLTRANSFERASE, MITOCHONDRIAL"/>
    <property type="match status" value="1"/>
</dbReference>
<evidence type="ECO:0000313" key="7">
    <source>
        <dbReference type="Proteomes" id="UP000475117"/>
    </source>
</evidence>
<dbReference type="GO" id="GO:0033468">
    <property type="term" value="P:CMP-keto-3-deoxy-D-manno-octulosonic acid biosynthetic process"/>
    <property type="evidence" value="ECO:0007669"/>
    <property type="project" value="UniProtKB-UniRule"/>
</dbReference>
<dbReference type="SUPFAM" id="SSF53448">
    <property type="entry name" value="Nucleotide-diphospho-sugar transferases"/>
    <property type="match status" value="1"/>
</dbReference>
<dbReference type="GO" id="GO:0009103">
    <property type="term" value="P:lipopolysaccharide biosynthetic process"/>
    <property type="evidence" value="ECO:0007669"/>
    <property type="project" value="UniProtKB-UniRule"/>
</dbReference>
<comment type="subcellular location">
    <subcellularLocation>
        <location evidence="5">Cytoplasm</location>
    </subcellularLocation>
    <subcellularLocation>
        <location evidence="1">Membrane</location>
    </subcellularLocation>
</comment>
<protein>
    <recommendedName>
        <fullName evidence="5">3-deoxy-manno-octulosonate cytidylyltransferase</fullName>
        <ecNumber evidence="5">2.7.7.38</ecNumber>
    </recommendedName>
    <alternativeName>
        <fullName evidence="5">CMP-2-keto-3-deoxyoctulosonic acid synthase</fullName>
        <shortName evidence="5">CKS</shortName>
        <shortName evidence="5">CMP-KDO synthase</shortName>
    </alternativeName>
</protein>
<dbReference type="NCBIfam" id="NF003950">
    <property type="entry name" value="PRK05450.1-3"/>
    <property type="match status" value="1"/>
</dbReference>
<dbReference type="UniPathway" id="UPA00358">
    <property type="reaction ID" value="UER00476"/>
</dbReference>
<dbReference type="InterPro" id="IPR003329">
    <property type="entry name" value="Cytidylyl_trans"/>
</dbReference>
<dbReference type="NCBIfam" id="TIGR00466">
    <property type="entry name" value="kdsB"/>
    <property type="match status" value="1"/>
</dbReference>
<dbReference type="FunFam" id="3.90.550.10:FF:000011">
    <property type="entry name" value="3-deoxy-manno-octulosonate cytidylyltransferase"/>
    <property type="match status" value="1"/>
</dbReference>
<proteinExistence type="inferred from homology"/>
<dbReference type="GO" id="GO:0005829">
    <property type="term" value="C:cytosol"/>
    <property type="evidence" value="ECO:0007669"/>
    <property type="project" value="TreeGrafter"/>
</dbReference>
<keyword evidence="3 5" id="KW-0548">Nucleotidyltransferase</keyword>
<dbReference type="NCBIfam" id="NF009905">
    <property type="entry name" value="PRK13368.1"/>
    <property type="match status" value="1"/>
</dbReference>
<dbReference type="GO" id="GO:0008690">
    <property type="term" value="F:3-deoxy-manno-octulosonate cytidylyltransferase activity"/>
    <property type="evidence" value="ECO:0007669"/>
    <property type="project" value="UniProtKB-UniRule"/>
</dbReference>
<dbReference type="RefSeq" id="WP_164364262.1">
    <property type="nucleotide sequence ID" value="NZ_CP066776.1"/>
</dbReference>
<dbReference type="InterPro" id="IPR029044">
    <property type="entry name" value="Nucleotide-diphossugar_trans"/>
</dbReference>
<dbReference type="NCBIfam" id="NF003952">
    <property type="entry name" value="PRK05450.1-5"/>
    <property type="match status" value="1"/>
</dbReference>
<dbReference type="HAMAP" id="MF_00057">
    <property type="entry name" value="KdsB"/>
    <property type="match status" value="1"/>
</dbReference>
<dbReference type="GO" id="GO:0016020">
    <property type="term" value="C:membrane"/>
    <property type="evidence" value="ECO:0007669"/>
    <property type="project" value="UniProtKB-SubCell"/>
</dbReference>
<dbReference type="EC" id="2.7.7.38" evidence="5"/>
<accession>A0A6B3LCB3</accession>
<dbReference type="Proteomes" id="UP000475117">
    <property type="component" value="Chromosome"/>
</dbReference>
<sequence length="267" mass="28699">MTASPSAAPSQAPGTIAAVIPARWASSRFPGKPLHPIAGKPMIQRVWERCRQCQSIDRVIIATDDQRIADAATAFGADVTMTRADHASGTDRIAEVMEKNPDVDAVVNVQGDEPMIDPALVDELASLLRTDPSLQMATAANVIDTTTEAGMKRFLDPNVVKVVRNATGDALYFSRSPIPHNRDGAVIPAASPLHHKGIYAYTRKLLLDFITWPPSPLEQSEALEQLRALDHGITIRVITTDDESPGVDTPEQVATIEALIAADPSLS</sequence>
<reference evidence="6 7" key="1">
    <citation type="submission" date="2020-12" db="EMBL/GenBank/DDBJ databases">
        <title>Sulforoseuscoccus oceanibium gen. nov., sp. nov., a representative of the phylum Verrucomicrobia with special cytoplasmic membrane, and proposal of Sulforoseuscoccusaceae fam. nov.</title>
        <authorList>
            <person name="Xi F."/>
        </authorList>
    </citation>
    <scope>NUCLEOTIDE SEQUENCE [LARGE SCALE GENOMIC DNA]</scope>
    <source>
        <strain evidence="6 7">T37</strain>
    </source>
</reference>
<evidence type="ECO:0000256" key="4">
    <source>
        <dbReference type="ARBA" id="ARBA00022985"/>
    </source>
</evidence>
<evidence type="ECO:0000256" key="3">
    <source>
        <dbReference type="ARBA" id="ARBA00022695"/>
    </source>
</evidence>
<dbReference type="Gene3D" id="3.90.550.10">
    <property type="entry name" value="Spore Coat Polysaccharide Biosynthesis Protein SpsA, Chain A"/>
    <property type="match status" value="1"/>
</dbReference>
<dbReference type="PANTHER" id="PTHR42866">
    <property type="entry name" value="3-DEOXY-MANNO-OCTULOSONATE CYTIDYLYLTRANSFERASE"/>
    <property type="match status" value="1"/>
</dbReference>
<dbReference type="AlphaFoldDB" id="A0A6B3LCB3"/>
<gene>
    <name evidence="5 6" type="primary">kdsB</name>
    <name evidence="6" type="ORF">G3M56_012605</name>
</gene>
<comment type="pathway">
    <text evidence="5">Nucleotide-sugar biosynthesis; CMP-3-deoxy-D-manno-octulosonate biosynthesis; CMP-3-deoxy-D-manno-octulosonate from 3-deoxy-D-manno-octulosonate and CTP: step 1/1.</text>
</comment>
<evidence type="ECO:0000256" key="2">
    <source>
        <dbReference type="ARBA" id="ARBA00022679"/>
    </source>
</evidence>
<dbReference type="Pfam" id="PF02348">
    <property type="entry name" value="CTP_transf_3"/>
    <property type="match status" value="1"/>
</dbReference>
<comment type="function">
    <text evidence="5">Activates KDO (a required 8-carbon sugar) for incorporation into bacterial lipopolysaccharide in Gram-negative bacteria.</text>
</comment>
<dbReference type="InterPro" id="IPR004528">
    <property type="entry name" value="KdsB"/>
</dbReference>
<keyword evidence="4 5" id="KW-0448">Lipopolysaccharide biosynthesis</keyword>
<dbReference type="CDD" id="cd02517">
    <property type="entry name" value="CMP-KDO-Synthetase"/>
    <property type="match status" value="1"/>
</dbReference>
<comment type="catalytic activity">
    <reaction evidence="5">
        <text>3-deoxy-alpha-D-manno-oct-2-ulosonate + CTP = CMP-3-deoxy-beta-D-manno-octulosonate + diphosphate</text>
        <dbReference type="Rhea" id="RHEA:23448"/>
        <dbReference type="ChEBI" id="CHEBI:33019"/>
        <dbReference type="ChEBI" id="CHEBI:37563"/>
        <dbReference type="ChEBI" id="CHEBI:85986"/>
        <dbReference type="ChEBI" id="CHEBI:85987"/>
        <dbReference type="EC" id="2.7.7.38"/>
    </reaction>
</comment>
<name>A0A6B3LCB3_9BACT</name>
<comment type="similarity">
    <text evidence="5">Belongs to the KdsB family.</text>
</comment>
<evidence type="ECO:0000256" key="5">
    <source>
        <dbReference type="HAMAP-Rule" id="MF_00057"/>
    </source>
</evidence>
<keyword evidence="7" id="KW-1185">Reference proteome</keyword>
<evidence type="ECO:0000256" key="1">
    <source>
        <dbReference type="ARBA" id="ARBA00004370"/>
    </source>
</evidence>
<keyword evidence="5" id="KW-0963">Cytoplasm</keyword>
<dbReference type="KEGG" id="soa:G3M56_012605"/>
<keyword evidence="2 5" id="KW-0808">Transferase</keyword>
<evidence type="ECO:0000313" key="6">
    <source>
        <dbReference type="EMBL" id="QQL44710.1"/>
    </source>
</evidence>
<dbReference type="EMBL" id="CP066776">
    <property type="protein sequence ID" value="QQL44710.1"/>
    <property type="molecule type" value="Genomic_DNA"/>
</dbReference>